<dbReference type="KEGG" id="seri:SERIO_v1c05510"/>
<evidence type="ECO:0000256" key="6">
    <source>
        <dbReference type="ARBA" id="ARBA00013150"/>
    </source>
</evidence>
<evidence type="ECO:0000256" key="3">
    <source>
        <dbReference type="ARBA" id="ARBA00004980"/>
    </source>
</evidence>
<comment type="similarity">
    <text evidence="4">Belongs to the transketolase family. DXPS subfamily.</text>
</comment>
<dbReference type="UniPathway" id="UPA00064">
    <property type="reaction ID" value="UER00091"/>
</dbReference>
<dbReference type="Pfam" id="PF02779">
    <property type="entry name" value="Transket_pyr"/>
    <property type="match status" value="1"/>
</dbReference>
<evidence type="ECO:0000256" key="9">
    <source>
        <dbReference type="ARBA" id="ARBA00022842"/>
    </source>
</evidence>
<dbReference type="GO" id="GO:0008661">
    <property type="term" value="F:1-deoxy-D-xylulose-5-phosphate synthase activity"/>
    <property type="evidence" value="ECO:0007669"/>
    <property type="project" value="UniProtKB-EC"/>
</dbReference>
<dbReference type="CDD" id="cd02007">
    <property type="entry name" value="TPP_DXS"/>
    <property type="match status" value="1"/>
</dbReference>
<dbReference type="PROSITE" id="PS00801">
    <property type="entry name" value="TRANSKETOLASE_1"/>
    <property type="match status" value="1"/>
</dbReference>
<evidence type="ECO:0000256" key="7">
    <source>
        <dbReference type="ARBA" id="ARBA00022679"/>
    </source>
</evidence>
<keyword evidence="10" id="KW-0784">Thiamine biosynthesis</keyword>
<dbReference type="Proteomes" id="UP000035661">
    <property type="component" value="Chromosome"/>
</dbReference>
<evidence type="ECO:0000256" key="10">
    <source>
        <dbReference type="ARBA" id="ARBA00022977"/>
    </source>
</evidence>
<dbReference type="Pfam" id="PF13292">
    <property type="entry name" value="DXP_synthase_N"/>
    <property type="match status" value="1"/>
</dbReference>
<dbReference type="STRING" id="315358.SERIO_v1c05510"/>
<dbReference type="CDD" id="cd07033">
    <property type="entry name" value="TPP_PYR_DXS_TK_like"/>
    <property type="match status" value="1"/>
</dbReference>
<dbReference type="InterPro" id="IPR005475">
    <property type="entry name" value="Transketolase-like_Pyr-bd"/>
</dbReference>
<evidence type="ECO:0000256" key="4">
    <source>
        <dbReference type="ARBA" id="ARBA00011081"/>
    </source>
</evidence>
<comment type="cofactor">
    <cofactor evidence="1">
        <name>Mg(2+)</name>
        <dbReference type="ChEBI" id="CHEBI:18420"/>
    </cofactor>
</comment>
<reference evidence="15" key="2">
    <citation type="submission" date="2015-06" db="EMBL/GenBank/DDBJ databases">
        <title>Complete genome sequence of Spiroplasma eriocheiris TDA-040725-5 (DSM 21848).</title>
        <authorList>
            <person name="Lo W.-S."/>
            <person name="Kuo C.-H."/>
        </authorList>
    </citation>
    <scope>NUCLEOTIDE SEQUENCE [LARGE SCALE GENOMIC DNA]</scope>
    <source>
        <strain evidence="15">TDA-040725-5</strain>
    </source>
</reference>
<dbReference type="SMART" id="SM00861">
    <property type="entry name" value="Transket_pyr"/>
    <property type="match status" value="1"/>
</dbReference>
<keyword evidence="15" id="KW-1185">Reference proteome</keyword>
<dbReference type="RefSeq" id="WP_047791363.1">
    <property type="nucleotide sequence ID" value="NZ_CP011856.1"/>
</dbReference>
<feature type="domain" description="Transketolase-like pyrimidine-binding" evidence="13">
    <location>
        <begin position="300"/>
        <end position="465"/>
    </location>
</feature>
<dbReference type="EMBL" id="CP011856">
    <property type="protein sequence ID" value="AKM54123.1"/>
    <property type="molecule type" value="Genomic_DNA"/>
</dbReference>
<dbReference type="GO" id="GO:0019288">
    <property type="term" value="P:isopentenyl diphosphate biosynthetic process, methylerythritol 4-phosphate pathway"/>
    <property type="evidence" value="ECO:0007669"/>
    <property type="project" value="TreeGrafter"/>
</dbReference>
<dbReference type="Gene3D" id="3.40.50.970">
    <property type="match status" value="2"/>
</dbReference>
<evidence type="ECO:0000256" key="12">
    <source>
        <dbReference type="ARBA" id="ARBA00023229"/>
    </source>
</evidence>
<evidence type="ECO:0000313" key="14">
    <source>
        <dbReference type="EMBL" id="AKM54123.1"/>
    </source>
</evidence>
<dbReference type="SUPFAM" id="SSF52518">
    <property type="entry name" value="Thiamin diphosphate-binding fold (THDP-binding)"/>
    <property type="match status" value="2"/>
</dbReference>
<comment type="subunit">
    <text evidence="5">Homodimer.</text>
</comment>
<evidence type="ECO:0000313" key="15">
    <source>
        <dbReference type="Proteomes" id="UP000035661"/>
    </source>
</evidence>
<proteinExistence type="inferred from homology"/>
<dbReference type="GO" id="GO:0005829">
    <property type="term" value="C:cytosol"/>
    <property type="evidence" value="ECO:0007669"/>
    <property type="project" value="TreeGrafter"/>
</dbReference>
<dbReference type="NCBIfam" id="TIGR00204">
    <property type="entry name" value="dxs"/>
    <property type="match status" value="1"/>
</dbReference>
<keyword evidence="7" id="KW-0808">Transferase</keyword>
<evidence type="ECO:0000256" key="11">
    <source>
        <dbReference type="ARBA" id="ARBA00023052"/>
    </source>
</evidence>
<dbReference type="InterPro" id="IPR005477">
    <property type="entry name" value="Dxylulose-5-P_synthase"/>
</dbReference>
<sequence>MKLKDYHNHYDLKTLSAKELSELAEDLRTTIITTVKKNGGHLASNLGTVELTISLLKSFDIDNNDLILFDTGHQTYPYKILTDRKEQFSTIRLPHGLSAFQSPQESKYDYLANGHAGTALSTAIAYSYNPQYQNIVCIIGDAAFTNGLTFEALNHLGTIANKVIIILNDNEMSISKNISILHTTISKFRASWFYKMMAKISKVTRYIPPFTLLYLCHLLVEKLIHRFAIPGLFAGFNLDYIGKIDGHNFRKLTRALKNAKKAKGSVLVHVNTKKGKGYQEENPTGSESCHSYSLATKPESEWSYYVAQHLQKVFQDQKFYLISAAMQSSLYLEEFMNENKDYFIDVGIAEEHGVTLASGFALDHHKVIVSMYSTFLQRAYDEILHDVVRNHLPVIFLIDRASLSLADGVSHHGVYDISFLNSMGGFAIIAQPANGADFNQMLQLALANDYDPFFIRYPKMGITYNTTPTSFKIGEWEYYLSSPNAQYIIITYGNNVEHFKKLIMNKQLAAKVNLVNARFINPIDEKMMQEIIAHQYHQIIIYEEVVKQGGLFSNIINTFPNLDLRNIKHYAYEHGLLTKNPLNPDDVIKENFGNL</sequence>
<dbReference type="PATRIC" id="fig|743698.3.peg.550"/>
<dbReference type="GO" id="GO:0046872">
    <property type="term" value="F:metal ion binding"/>
    <property type="evidence" value="ECO:0007669"/>
    <property type="project" value="UniProtKB-KW"/>
</dbReference>
<dbReference type="InterPro" id="IPR009014">
    <property type="entry name" value="Transketo_C/PFOR_II"/>
</dbReference>
<dbReference type="AlphaFoldDB" id="A0A0H3XHF6"/>
<dbReference type="PANTHER" id="PTHR43322:SF5">
    <property type="entry name" value="1-DEOXY-D-XYLULOSE-5-PHOSPHATE SYNTHASE, CHLOROPLASTIC"/>
    <property type="match status" value="1"/>
</dbReference>
<organism evidence="14 15">
    <name type="scientific">Spiroplasma eriocheiris</name>
    <dbReference type="NCBI Taxonomy" id="315358"/>
    <lineage>
        <taxon>Bacteria</taxon>
        <taxon>Bacillati</taxon>
        <taxon>Mycoplasmatota</taxon>
        <taxon>Mollicutes</taxon>
        <taxon>Entomoplasmatales</taxon>
        <taxon>Spiroplasmataceae</taxon>
        <taxon>Spiroplasma</taxon>
    </lineage>
</organism>
<dbReference type="GO" id="GO:0016114">
    <property type="term" value="P:terpenoid biosynthetic process"/>
    <property type="evidence" value="ECO:0007669"/>
    <property type="project" value="InterPro"/>
</dbReference>
<keyword evidence="9" id="KW-0460">Magnesium</keyword>
<reference evidence="14 15" key="1">
    <citation type="journal article" date="2015" name="Genome Biol. Evol.">
        <title>Found and Lost: The Fates of Horizontally Acquired Genes in Arthropod-Symbiotic Spiroplasma.</title>
        <authorList>
            <person name="Lo W.S."/>
            <person name="Gasparich G.E."/>
            <person name="Kuo C.H."/>
        </authorList>
    </citation>
    <scope>NUCLEOTIDE SEQUENCE [LARGE SCALE GENOMIC DNA]</scope>
    <source>
        <strain evidence="15">TDA-040725-5</strain>
    </source>
</reference>
<gene>
    <name evidence="14" type="primary">dxs</name>
    <name evidence="14" type="ORF">SERIO_v1c05510</name>
</gene>
<protein>
    <recommendedName>
        <fullName evidence="6">1-deoxy-D-xylulose-5-phosphate synthase</fullName>
        <ecNumber evidence="6">2.2.1.7</ecNumber>
    </recommendedName>
</protein>
<accession>A0A0H3XHF6</accession>
<dbReference type="GO" id="GO:0009228">
    <property type="term" value="P:thiamine biosynthetic process"/>
    <property type="evidence" value="ECO:0007669"/>
    <property type="project" value="UniProtKB-KW"/>
</dbReference>
<dbReference type="PANTHER" id="PTHR43322">
    <property type="entry name" value="1-D-DEOXYXYLULOSE 5-PHOSPHATE SYNTHASE-RELATED"/>
    <property type="match status" value="1"/>
</dbReference>
<evidence type="ECO:0000256" key="2">
    <source>
        <dbReference type="ARBA" id="ARBA00001964"/>
    </source>
</evidence>
<comment type="cofactor">
    <cofactor evidence="2">
        <name>thiamine diphosphate</name>
        <dbReference type="ChEBI" id="CHEBI:58937"/>
    </cofactor>
</comment>
<dbReference type="SUPFAM" id="SSF52922">
    <property type="entry name" value="TK C-terminal domain-like"/>
    <property type="match status" value="1"/>
</dbReference>
<dbReference type="InterPro" id="IPR029061">
    <property type="entry name" value="THDP-binding"/>
</dbReference>
<comment type="pathway">
    <text evidence="3">Metabolic intermediate biosynthesis; 1-deoxy-D-xylulose 5-phosphate biosynthesis; 1-deoxy-D-xylulose 5-phosphate from D-glyceraldehyde 3-phosphate and pyruvate: step 1/1.</text>
</comment>
<dbReference type="Pfam" id="PF02780">
    <property type="entry name" value="Transketolase_C"/>
    <property type="match status" value="1"/>
</dbReference>
<dbReference type="InterPro" id="IPR033248">
    <property type="entry name" value="Transketolase_C"/>
</dbReference>
<dbReference type="Gene3D" id="3.40.50.920">
    <property type="match status" value="1"/>
</dbReference>
<evidence type="ECO:0000256" key="1">
    <source>
        <dbReference type="ARBA" id="ARBA00001946"/>
    </source>
</evidence>
<dbReference type="InterPro" id="IPR049557">
    <property type="entry name" value="Transketolase_CS"/>
</dbReference>
<keyword evidence="8" id="KW-0479">Metal-binding</keyword>
<dbReference type="EC" id="2.2.1.7" evidence="6"/>
<keyword evidence="12" id="KW-0414">Isoprene biosynthesis</keyword>
<name>A0A0H3XHF6_9MOLU</name>
<evidence type="ECO:0000259" key="13">
    <source>
        <dbReference type="SMART" id="SM00861"/>
    </source>
</evidence>
<evidence type="ECO:0000256" key="8">
    <source>
        <dbReference type="ARBA" id="ARBA00022723"/>
    </source>
</evidence>
<keyword evidence="11" id="KW-0786">Thiamine pyrophosphate</keyword>
<evidence type="ECO:0000256" key="5">
    <source>
        <dbReference type="ARBA" id="ARBA00011738"/>
    </source>
</evidence>
<dbReference type="NCBIfam" id="NF003933">
    <property type="entry name" value="PRK05444.2-2"/>
    <property type="match status" value="1"/>
</dbReference>